<accession>A0A9D4FC53</accession>
<dbReference type="AlphaFoldDB" id="A0A9D4FC53"/>
<protein>
    <submittedName>
        <fullName evidence="1">Uncharacterized protein</fullName>
    </submittedName>
</protein>
<evidence type="ECO:0000313" key="1">
    <source>
        <dbReference type="EMBL" id="KAH3795567.1"/>
    </source>
</evidence>
<sequence length="79" mass="8488">MLSELTAVIAEIEDSAAAVSDPYGGLAETESGLEFAARSREVPVKLDEEYPARADHRTLRVEVLEAGARDAVELQIAAF</sequence>
<dbReference type="Proteomes" id="UP000828390">
    <property type="component" value="Unassembled WGS sequence"/>
</dbReference>
<reference evidence="1" key="2">
    <citation type="submission" date="2020-11" db="EMBL/GenBank/DDBJ databases">
        <authorList>
            <person name="McCartney M.A."/>
            <person name="Auch B."/>
            <person name="Kono T."/>
            <person name="Mallez S."/>
            <person name="Becker A."/>
            <person name="Gohl D.M."/>
            <person name="Silverstein K.A.T."/>
            <person name="Koren S."/>
            <person name="Bechman K.B."/>
            <person name="Herman A."/>
            <person name="Abrahante J.E."/>
            <person name="Garbe J."/>
        </authorList>
    </citation>
    <scope>NUCLEOTIDE SEQUENCE</scope>
    <source>
        <strain evidence="1">Duluth1</strain>
        <tissue evidence="1">Whole animal</tissue>
    </source>
</reference>
<keyword evidence="2" id="KW-1185">Reference proteome</keyword>
<proteinExistence type="predicted"/>
<dbReference type="EMBL" id="JAIWYP010000007">
    <property type="protein sequence ID" value="KAH3795567.1"/>
    <property type="molecule type" value="Genomic_DNA"/>
</dbReference>
<organism evidence="1 2">
    <name type="scientific">Dreissena polymorpha</name>
    <name type="common">Zebra mussel</name>
    <name type="synonym">Mytilus polymorpha</name>
    <dbReference type="NCBI Taxonomy" id="45954"/>
    <lineage>
        <taxon>Eukaryota</taxon>
        <taxon>Metazoa</taxon>
        <taxon>Spiralia</taxon>
        <taxon>Lophotrochozoa</taxon>
        <taxon>Mollusca</taxon>
        <taxon>Bivalvia</taxon>
        <taxon>Autobranchia</taxon>
        <taxon>Heteroconchia</taxon>
        <taxon>Euheterodonta</taxon>
        <taxon>Imparidentia</taxon>
        <taxon>Neoheterodontei</taxon>
        <taxon>Myida</taxon>
        <taxon>Dreissenoidea</taxon>
        <taxon>Dreissenidae</taxon>
        <taxon>Dreissena</taxon>
    </lineage>
</organism>
<gene>
    <name evidence="1" type="ORF">DPMN_149121</name>
</gene>
<evidence type="ECO:0000313" key="2">
    <source>
        <dbReference type="Proteomes" id="UP000828390"/>
    </source>
</evidence>
<name>A0A9D4FC53_DREPO</name>
<reference evidence="1" key="1">
    <citation type="journal article" date="2019" name="bioRxiv">
        <title>The Genome of the Zebra Mussel, Dreissena polymorpha: A Resource for Invasive Species Research.</title>
        <authorList>
            <person name="McCartney M.A."/>
            <person name="Auch B."/>
            <person name="Kono T."/>
            <person name="Mallez S."/>
            <person name="Zhang Y."/>
            <person name="Obille A."/>
            <person name="Becker A."/>
            <person name="Abrahante J.E."/>
            <person name="Garbe J."/>
            <person name="Badalamenti J.P."/>
            <person name="Herman A."/>
            <person name="Mangelson H."/>
            <person name="Liachko I."/>
            <person name="Sullivan S."/>
            <person name="Sone E.D."/>
            <person name="Koren S."/>
            <person name="Silverstein K.A.T."/>
            <person name="Beckman K.B."/>
            <person name="Gohl D.M."/>
        </authorList>
    </citation>
    <scope>NUCLEOTIDE SEQUENCE</scope>
    <source>
        <strain evidence="1">Duluth1</strain>
        <tissue evidence="1">Whole animal</tissue>
    </source>
</reference>
<comment type="caution">
    <text evidence="1">The sequence shown here is derived from an EMBL/GenBank/DDBJ whole genome shotgun (WGS) entry which is preliminary data.</text>
</comment>